<dbReference type="PANTHER" id="PTHR13710:SF153">
    <property type="entry name" value="RECQ-LIKE DNA HELICASE BLM"/>
    <property type="match status" value="1"/>
</dbReference>
<comment type="subcellular location">
    <subcellularLocation>
        <location evidence="2">Nucleus</location>
    </subcellularLocation>
</comment>
<feature type="compositionally biased region" description="Polar residues" evidence="16">
    <location>
        <begin position="159"/>
        <end position="173"/>
    </location>
</feature>
<keyword evidence="4" id="KW-0547">Nucleotide-binding</keyword>
<dbReference type="SUPFAM" id="SSF47819">
    <property type="entry name" value="HRDC-like"/>
    <property type="match status" value="1"/>
</dbReference>
<accession>A0A1B2JH06</accession>
<dbReference type="InterPro" id="IPR027417">
    <property type="entry name" value="P-loop_NTPase"/>
</dbReference>
<dbReference type="PROSITE" id="PS51194">
    <property type="entry name" value="HELICASE_CTER"/>
    <property type="match status" value="1"/>
</dbReference>
<dbReference type="FunFam" id="1.10.10.10:FF:000495">
    <property type="entry name" value="RecQ family helicase MusN"/>
    <property type="match status" value="1"/>
</dbReference>
<dbReference type="PROSITE" id="PS51192">
    <property type="entry name" value="HELICASE_ATP_BIND_1"/>
    <property type="match status" value="1"/>
</dbReference>
<keyword evidence="8" id="KW-0067">ATP-binding</keyword>
<dbReference type="GO" id="GO:0031573">
    <property type="term" value="P:mitotic intra-S DNA damage checkpoint signaling"/>
    <property type="evidence" value="ECO:0007669"/>
    <property type="project" value="UniProtKB-ARBA"/>
</dbReference>
<dbReference type="Pfam" id="PF00271">
    <property type="entry name" value="Helicase_C"/>
    <property type="match status" value="1"/>
</dbReference>
<feature type="compositionally biased region" description="Pro residues" evidence="16">
    <location>
        <begin position="279"/>
        <end position="288"/>
    </location>
</feature>
<dbReference type="FunFam" id="3.40.50.300:FF:000340">
    <property type="entry name" value="Bloom syndrome, RecQ helicase"/>
    <property type="match status" value="1"/>
</dbReference>
<feature type="region of interest" description="Disordered" evidence="16">
    <location>
        <begin position="250"/>
        <end position="300"/>
    </location>
</feature>
<dbReference type="GO" id="GO:0005634">
    <property type="term" value="C:nucleus"/>
    <property type="evidence" value="ECO:0007669"/>
    <property type="project" value="UniProtKB-SubCell"/>
</dbReference>
<dbReference type="Gene3D" id="1.10.10.10">
    <property type="entry name" value="Winged helix-like DNA-binding domain superfamily/Winged helix DNA-binding domain"/>
    <property type="match status" value="1"/>
</dbReference>
<dbReference type="Pfam" id="PF00270">
    <property type="entry name" value="DEAD"/>
    <property type="match status" value="1"/>
</dbReference>
<proteinExistence type="inferred from homology"/>
<sequence>MAFTTNIREHLGWLEKTKENIPPDNVLERLQNVAKESGQAIRLAEPLAASPSLNKNPTPLQPQTQTQSNGASGLGENSRFALHTVNSTRRVSTLKSYKPQTAPITRNSAQQLPQAIDLTDDVSDEEQIVSSNENFTQKGTKRAEQSQSDTPAKRPKVTKSPTIEPTTTKANPSLNKLKKQQLVDLLLNQETLTEIFQSKIQVLEERDAITNSRKLSEEDKCSKRAELQLEIDRFNLQITNLMTTLTQLKGKKHNTTEKTTEQKEDNDNNALEMNNPVDPGTPLPPTQPQPHNHFRETSPDSLLDEFSDADIDLTFGDSIADVTNELEHNDSSRIQTQENEILPMDEEEQRLLQNFVVHEDGRSNQRRVFEDEMSEDGDYVEYTKSVDGDFTDHQIPRVSKEELENLKDSLDEEVDIIDDSAPQNDSDVLKGVEFSDDEEIESDSSIEVIDVVQYNEEREINTQNIKKELQTEELFDLNSDDEHELVNLSGGKTDSTVGISSHSEELPQFEDSHRRFSTETHKYPWTDEVFYILRETFKLESFRSNQLEAVNATLSGEDVFVLMPTGGGKSLCYQLPALVQSGSTRGTTVVVSPLISLMQDQVEHLIANKIKAGMINSKGTVQERRQMFDLLNSGDLDLIYLSPEMISASNQARSSLKRLHRIGKLARIVVDEAHCVSSWGHDFRPDYKTLNYFKKEYPDIPVMALTATANEHVVMDIVHNLGLNKPQCFKQSFNRTNLFYKVQVKTKTHLDEITDMINGQYRNQTGIIYCHSKNSCEQTSARLIQNGIKCSFYHAGMTTEDRFAVQSAWQSNKIRVICATIAFGMGIDKPDVRFVIHLTVPRTLEGYYQETGRAGRDGSHSDCIMFYSYRDVRTLQTMIQKDADLTRENKENHLNKLRKVIQYCENGTDCRRQQVLQYFNENFDKKDCQKQCDNCVKGNDSTTEERDVTNFARDMVNLVKSLQDEKITLLYCQDLFRGSKSNKVMSSGHDSNPYYGKGRNINKGDVERIFFHLIYEQILMEYSVMNGAGFACNYIKLGKHANSVLRGTRKIVVAFSTAVDRTKAPNKPTSKPASKAKLTRVQPAVSNELANFRYNGSESSFLSASSILKNQQSTSPIVLPKRAFSIKEEEAHVEYCYRELNDIRSRRLHEIGWKSSATLVSDESLRDMAFKLPQSEQEFQSLAGMNPHQLQYFKLFRTKLKALMNIRQAGYKDYQLEILTGNAEQDQNQHNSPYFAPRAPTERDKQILTQLSSVFDASQASNPKPMPASTSQQRTSGNHHNGRKKTFRRRKKSSSIKVMK</sequence>
<dbReference type="InterPro" id="IPR036390">
    <property type="entry name" value="WH_DNA-bd_sf"/>
</dbReference>
<dbReference type="InterPro" id="IPR032284">
    <property type="entry name" value="RecQ_Zn-bd"/>
</dbReference>
<evidence type="ECO:0000256" key="6">
    <source>
        <dbReference type="ARBA" id="ARBA00022801"/>
    </source>
</evidence>
<evidence type="ECO:0000256" key="7">
    <source>
        <dbReference type="ARBA" id="ARBA00022806"/>
    </source>
</evidence>
<name>A0A1B2JH06_PICPA</name>
<dbReference type="InterPro" id="IPR014001">
    <property type="entry name" value="Helicase_ATP-bd"/>
</dbReference>
<dbReference type="Gene3D" id="3.40.50.300">
    <property type="entry name" value="P-loop containing nucleotide triphosphate hydrolases"/>
    <property type="match status" value="2"/>
</dbReference>
<comment type="cofactor">
    <cofactor evidence="1">
        <name>Zn(2+)</name>
        <dbReference type="ChEBI" id="CHEBI:29105"/>
    </cofactor>
</comment>
<dbReference type="PROSITE" id="PS00690">
    <property type="entry name" value="DEAH_ATP_HELICASE"/>
    <property type="match status" value="1"/>
</dbReference>
<feature type="compositionally biased region" description="Basic residues" evidence="16">
    <location>
        <begin position="1280"/>
        <end position="1300"/>
    </location>
</feature>
<dbReference type="InterPro" id="IPR001650">
    <property type="entry name" value="Helicase_C-like"/>
</dbReference>
<dbReference type="SMART" id="SM00490">
    <property type="entry name" value="HELICc"/>
    <property type="match status" value="1"/>
</dbReference>
<dbReference type="Proteomes" id="UP000094565">
    <property type="component" value="Chromosome 3"/>
</dbReference>
<keyword evidence="7" id="KW-0347">Helicase</keyword>
<evidence type="ECO:0000256" key="13">
    <source>
        <dbReference type="ARBA" id="ARBA00034617"/>
    </source>
</evidence>
<dbReference type="InterPro" id="IPR004589">
    <property type="entry name" value="DNA_helicase_ATP-dep_RecQ"/>
</dbReference>
<dbReference type="GO" id="GO:0006312">
    <property type="term" value="P:mitotic recombination"/>
    <property type="evidence" value="ECO:0007669"/>
    <property type="project" value="UniProtKB-ARBA"/>
</dbReference>
<feature type="compositionally biased region" description="Polar residues" evidence="16">
    <location>
        <begin position="1256"/>
        <end position="1279"/>
    </location>
</feature>
<keyword evidence="10" id="KW-0234">DNA repair</keyword>
<dbReference type="GO" id="GO:0031422">
    <property type="term" value="C:RecQ family helicase-topoisomerase III complex"/>
    <property type="evidence" value="ECO:0007669"/>
    <property type="project" value="UniProtKB-ARBA"/>
</dbReference>
<feature type="region of interest" description="Disordered" evidence="16">
    <location>
        <begin position="491"/>
        <end position="513"/>
    </location>
</feature>
<evidence type="ECO:0000259" key="19">
    <source>
        <dbReference type="PROSITE" id="PS51194"/>
    </source>
</evidence>
<dbReference type="InterPro" id="IPR044876">
    <property type="entry name" value="HRDC_dom_sf"/>
</dbReference>
<feature type="region of interest" description="Disordered" evidence="16">
    <location>
        <begin position="1256"/>
        <end position="1300"/>
    </location>
</feature>
<reference evidence="20 21" key="1">
    <citation type="submission" date="2016-02" db="EMBL/GenBank/DDBJ databases">
        <title>Comparative genomic and transcriptomic foundation for Pichia pastoris.</title>
        <authorList>
            <person name="Love K.R."/>
            <person name="Shah K.A."/>
            <person name="Whittaker C.A."/>
            <person name="Wu J."/>
            <person name="Bartlett M.C."/>
            <person name="Ma D."/>
            <person name="Leeson R.L."/>
            <person name="Priest M."/>
            <person name="Young S.K."/>
            <person name="Love J.C."/>
        </authorList>
    </citation>
    <scope>NUCLEOTIDE SEQUENCE [LARGE SCALE GENOMIC DNA]</scope>
    <source>
        <strain evidence="20 21">ATCC 28485</strain>
    </source>
</reference>
<feature type="compositionally biased region" description="Polar residues" evidence="16">
    <location>
        <begin position="491"/>
        <end position="501"/>
    </location>
</feature>
<dbReference type="GO" id="GO:0005524">
    <property type="term" value="F:ATP binding"/>
    <property type="evidence" value="ECO:0007669"/>
    <property type="project" value="UniProtKB-KW"/>
</dbReference>
<keyword evidence="12" id="KW-0539">Nucleus</keyword>
<evidence type="ECO:0000256" key="3">
    <source>
        <dbReference type="ARBA" id="ARBA00005446"/>
    </source>
</evidence>
<dbReference type="InterPro" id="IPR010997">
    <property type="entry name" value="HRDC-like_sf"/>
</dbReference>
<evidence type="ECO:0000256" key="8">
    <source>
        <dbReference type="ARBA" id="ARBA00022840"/>
    </source>
</evidence>
<dbReference type="EC" id="5.6.2.4" evidence="14"/>
<evidence type="ECO:0000256" key="11">
    <source>
        <dbReference type="ARBA" id="ARBA00023235"/>
    </source>
</evidence>
<evidence type="ECO:0000259" key="17">
    <source>
        <dbReference type="PROSITE" id="PS50967"/>
    </source>
</evidence>
<dbReference type="GO" id="GO:0000729">
    <property type="term" value="P:DNA double-strand break processing"/>
    <property type="evidence" value="ECO:0007669"/>
    <property type="project" value="UniProtKB-ARBA"/>
</dbReference>
<evidence type="ECO:0000259" key="18">
    <source>
        <dbReference type="PROSITE" id="PS51192"/>
    </source>
</evidence>
<dbReference type="EMBL" id="CP014586">
    <property type="protein sequence ID" value="ANZ77125.1"/>
    <property type="molecule type" value="Genomic_DNA"/>
</dbReference>
<dbReference type="GO" id="GO:0043138">
    <property type="term" value="F:3'-5' DNA helicase activity"/>
    <property type="evidence" value="ECO:0007669"/>
    <property type="project" value="UniProtKB-EC"/>
</dbReference>
<dbReference type="GO" id="GO:0005737">
    <property type="term" value="C:cytoplasm"/>
    <property type="evidence" value="ECO:0007669"/>
    <property type="project" value="TreeGrafter"/>
</dbReference>
<dbReference type="GO" id="GO:0006260">
    <property type="term" value="P:DNA replication"/>
    <property type="evidence" value="ECO:0007669"/>
    <property type="project" value="InterPro"/>
</dbReference>
<feature type="region of interest" description="Disordered" evidence="16">
    <location>
        <begin position="48"/>
        <end position="113"/>
    </location>
</feature>
<dbReference type="CDD" id="cd17920">
    <property type="entry name" value="DEXHc_RecQ"/>
    <property type="match status" value="1"/>
</dbReference>
<feature type="domain" description="Helicase C-terminal" evidence="19">
    <location>
        <begin position="749"/>
        <end position="898"/>
    </location>
</feature>
<keyword evidence="5" id="KW-0227">DNA damage</keyword>
<evidence type="ECO:0000256" key="15">
    <source>
        <dbReference type="ARBA" id="ARBA00049360"/>
    </source>
</evidence>
<dbReference type="InterPro" id="IPR011545">
    <property type="entry name" value="DEAD/DEAH_box_helicase_dom"/>
</dbReference>
<evidence type="ECO:0000256" key="4">
    <source>
        <dbReference type="ARBA" id="ARBA00022741"/>
    </source>
</evidence>
<evidence type="ECO:0000313" key="21">
    <source>
        <dbReference type="Proteomes" id="UP000094565"/>
    </source>
</evidence>
<dbReference type="InterPro" id="IPR002464">
    <property type="entry name" value="DNA/RNA_helicase_DEAH_CS"/>
</dbReference>
<evidence type="ECO:0000256" key="16">
    <source>
        <dbReference type="SAM" id="MobiDB-lite"/>
    </source>
</evidence>
<dbReference type="SMART" id="SM00487">
    <property type="entry name" value="DEXDc"/>
    <property type="match status" value="1"/>
</dbReference>
<dbReference type="Pfam" id="PF16124">
    <property type="entry name" value="RecQ_Zn_bind"/>
    <property type="match status" value="1"/>
</dbReference>
<dbReference type="PANTHER" id="PTHR13710">
    <property type="entry name" value="DNA HELICASE RECQ FAMILY MEMBER"/>
    <property type="match status" value="1"/>
</dbReference>
<dbReference type="SUPFAM" id="SSF46785">
    <property type="entry name" value="Winged helix' DNA-binding domain"/>
    <property type="match status" value="1"/>
</dbReference>
<dbReference type="FunFam" id="3.40.50.300:FF:000296">
    <property type="entry name" value="ATP-dependent DNA helicase RecQ"/>
    <property type="match status" value="1"/>
</dbReference>
<organism evidence="20 21">
    <name type="scientific">Komagataella pastoris</name>
    <name type="common">Yeast</name>
    <name type="synonym">Pichia pastoris</name>
    <dbReference type="NCBI Taxonomy" id="4922"/>
    <lineage>
        <taxon>Eukaryota</taxon>
        <taxon>Fungi</taxon>
        <taxon>Dikarya</taxon>
        <taxon>Ascomycota</taxon>
        <taxon>Saccharomycotina</taxon>
        <taxon>Pichiomycetes</taxon>
        <taxon>Pichiales</taxon>
        <taxon>Pichiaceae</taxon>
        <taxon>Komagataella</taxon>
    </lineage>
</organism>
<feature type="domain" description="HRDC" evidence="17">
    <location>
        <begin position="1130"/>
        <end position="1213"/>
    </location>
</feature>
<dbReference type="InterPro" id="IPR002121">
    <property type="entry name" value="HRDC_dom"/>
</dbReference>
<dbReference type="NCBIfam" id="TIGR00614">
    <property type="entry name" value="recQ_fam"/>
    <property type="match status" value="1"/>
</dbReference>
<dbReference type="GO" id="GO:0016787">
    <property type="term" value="F:hydrolase activity"/>
    <property type="evidence" value="ECO:0007669"/>
    <property type="project" value="UniProtKB-KW"/>
</dbReference>
<comment type="similarity">
    <text evidence="3">Belongs to the helicase family. RecQ subfamily.</text>
</comment>
<evidence type="ECO:0000256" key="2">
    <source>
        <dbReference type="ARBA" id="ARBA00004123"/>
    </source>
</evidence>
<dbReference type="InterPro" id="IPR018982">
    <property type="entry name" value="RQC_domain"/>
</dbReference>
<keyword evidence="11" id="KW-0413">Isomerase</keyword>
<comment type="catalytic activity">
    <reaction evidence="15">
        <text>ATP + H2O = ADP + phosphate + H(+)</text>
        <dbReference type="Rhea" id="RHEA:13065"/>
        <dbReference type="ChEBI" id="CHEBI:15377"/>
        <dbReference type="ChEBI" id="CHEBI:15378"/>
        <dbReference type="ChEBI" id="CHEBI:30616"/>
        <dbReference type="ChEBI" id="CHEBI:43474"/>
        <dbReference type="ChEBI" id="CHEBI:456216"/>
    </reaction>
</comment>
<dbReference type="PROSITE" id="PS50967">
    <property type="entry name" value="HRDC"/>
    <property type="match status" value="1"/>
</dbReference>
<feature type="region of interest" description="Disordered" evidence="16">
    <location>
        <begin position="131"/>
        <end position="175"/>
    </location>
</feature>
<evidence type="ECO:0000256" key="1">
    <source>
        <dbReference type="ARBA" id="ARBA00001947"/>
    </source>
</evidence>
<keyword evidence="9" id="KW-0238">DNA-binding</keyword>
<dbReference type="GO" id="GO:0000724">
    <property type="term" value="P:double-strand break repair via homologous recombination"/>
    <property type="evidence" value="ECO:0007669"/>
    <property type="project" value="TreeGrafter"/>
</dbReference>
<evidence type="ECO:0000256" key="10">
    <source>
        <dbReference type="ARBA" id="ARBA00023204"/>
    </source>
</evidence>
<evidence type="ECO:0000256" key="12">
    <source>
        <dbReference type="ARBA" id="ARBA00023242"/>
    </source>
</evidence>
<feature type="compositionally biased region" description="Basic and acidic residues" evidence="16">
    <location>
        <begin position="502"/>
        <end position="513"/>
    </location>
</feature>
<feature type="compositionally biased region" description="Basic and acidic residues" evidence="16">
    <location>
        <begin position="254"/>
        <end position="266"/>
    </location>
</feature>
<dbReference type="SUPFAM" id="SSF52540">
    <property type="entry name" value="P-loop containing nucleoside triphosphate hydrolases"/>
    <property type="match status" value="2"/>
</dbReference>
<keyword evidence="21" id="KW-1185">Reference proteome</keyword>
<evidence type="ECO:0000256" key="9">
    <source>
        <dbReference type="ARBA" id="ARBA00023125"/>
    </source>
</evidence>
<evidence type="ECO:0000256" key="14">
    <source>
        <dbReference type="ARBA" id="ARBA00034808"/>
    </source>
</evidence>
<keyword evidence="6" id="KW-0378">Hydrolase</keyword>
<dbReference type="GO" id="GO:0003677">
    <property type="term" value="F:DNA binding"/>
    <property type="evidence" value="ECO:0007669"/>
    <property type="project" value="UniProtKB-KW"/>
</dbReference>
<dbReference type="GO" id="GO:0009378">
    <property type="term" value="F:four-way junction helicase activity"/>
    <property type="evidence" value="ECO:0007669"/>
    <property type="project" value="TreeGrafter"/>
</dbReference>
<dbReference type="InterPro" id="IPR036388">
    <property type="entry name" value="WH-like_DNA-bd_sf"/>
</dbReference>
<feature type="compositionally biased region" description="Low complexity" evidence="16">
    <location>
        <begin position="57"/>
        <end position="67"/>
    </location>
</feature>
<dbReference type="Pfam" id="PF09382">
    <property type="entry name" value="RQC"/>
    <property type="match status" value="1"/>
</dbReference>
<dbReference type="OrthoDB" id="3980681at2759"/>
<gene>
    <name evidence="20" type="primary">SGS1</name>
    <name evidence="20" type="ORF">ATY40_BA7504300</name>
</gene>
<dbReference type="Gene3D" id="1.10.150.80">
    <property type="entry name" value="HRDC domain"/>
    <property type="match status" value="1"/>
</dbReference>
<evidence type="ECO:0000256" key="5">
    <source>
        <dbReference type="ARBA" id="ARBA00022763"/>
    </source>
</evidence>
<protein>
    <recommendedName>
        <fullName evidence="14">DNA 3'-5' helicase</fullName>
        <ecNumber evidence="14">5.6.2.4</ecNumber>
    </recommendedName>
</protein>
<evidence type="ECO:0000313" key="20">
    <source>
        <dbReference type="EMBL" id="ANZ77125.1"/>
    </source>
</evidence>
<dbReference type="SMART" id="SM00956">
    <property type="entry name" value="RQC"/>
    <property type="match status" value="1"/>
</dbReference>
<feature type="compositionally biased region" description="Polar residues" evidence="16">
    <location>
        <begin position="84"/>
        <end position="113"/>
    </location>
</feature>
<dbReference type="CDD" id="cd18794">
    <property type="entry name" value="SF2_C_RecQ"/>
    <property type="match status" value="1"/>
</dbReference>
<feature type="domain" description="Helicase ATP-binding" evidence="18">
    <location>
        <begin position="550"/>
        <end position="727"/>
    </location>
</feature>
<comment type="catalytic activity">
    <reaction evidence="13">
        <text>Couples ATP hydrolysis with the unwinding of duplex DNA by translocating in the 3'-5' direction.</text>
        <dbReference type="EC" id="5.6.2.4"/>
    </reaction>
</comment>